<evidence type="ECO:0000256" key="4">
    <source>
        <dbReference type="ARBA" id="ARBA00025742"/>
    </source>
</evidence>
<comment type="caution">
    <text evidence="7">The sequence shown here is derived from an EMBL/GenBank/DDBJ whole genome shotgun (WGS) entry which is preliminary data.</text>
</comment>
<dbReference type="Pfam" id="PF00149">
    <property type="entry name" value="Metallophos"/>
    <property type="match status" value="1"/>
</dbReference>
<feature type="transmembrane region" description="Helical" evidence="5">
    <location>
        <begin position="12"/>
        <end position="32"/>
    </location>
</feature>
<accession>A0A9D1EYH4</accession>
<evidence type="ECO:0000256" key="3">
    <source>
        <dbReference type="ARBA" id="ARBA00023004"/>
    </source>
</evidence>
<dbReference type="Gene3D" id="3.60.21.10">
    <property type="match status" value="1"/>
</dbReference>
<dbReference type="GO" id="GO:0016787">
    <property type="term" value="F:hydrolase activity"/>
    <property type="evidence" value="ECO:0007669"/>
    <property type="project" value="UniProtKB-KW"/>
</dbReference>
<evidence type="ECO:0000259" key="6">
    <source>
        <dbReference type="Pfam" id="PF00149"/>
    </source>
</evidence>
<name>A0A9D1EYH4_9BACT</name>
<dbReference type="EMBL" id="DVIU01000081">
    <property type="protein sequence ID" value="HIS35757.1"/>
    <property type="molecule type" value="Genomic_DNA"/>
</dbReference>
<keyword evidence="3" id="KW-0408">Iron</keyword>
<dbReference type="PANTHER" id="PTHR42988">
    <property type="entry name" value="PHOSPHOHYDROLASE"/>
    <property type="match status" value="1"/>
</dbReference>
<organism evidence="7 8">
    <name type="scientific">Candidatus Scatousia excrementigallinarum</name>
    <dbReference type="NCBI Taxonomy" id="2840935"/>
    <lineage>
        <taxon>Bacteria</taxon>
        <taxon>Candidatus Scatousia</taxon>
    </lineage>
</organism>
<proteinExistence type="inferred from homology"/>
<dbReference type="AlphaFoldDB" id="A0A9D1EYH4"/>
<keyword evidence="5" id="KW-0472">Membrane</keyword>
<dbReference type="InterPro" id="IPR029052">
    <property type="entry name" value="Metallo-depent_PP-like"/>
</dbReference>
<dbReference type="GO" id="GO:0046872">
    <property type="term" value="F:metal ion binding"/>
    <property type="evidence" value="ECO:0007669"/>
    <property type="project" value="UniProtKB-KW"/>
</dbReference>
<feature type="domain" description="Calcineurin-like phosphoesterase" evidence="6">
    <location>
        <begin position="40"/>
        <end position="244"/>
    </location>
</feature>
<dbReference type="SUPFAM" id="SSF56300">
    <property type="entry name" value="Metallo-dependent phosphatases"/>
    <property type="match status" value="1"/>
</dbReference>
<dbReference type="Proteomes" id="UP000823928">
    <property type="component" value="Unassembled WGS sequence"/>
</dbReference>
<dbReference type="InterPro" id="IPR050884">
    <property type="entry name" value="CNP_phosphodiesterase-III"/>
</dbReference>
<keyword evidence="1" id="KW-0479">Metal-binding</keyword>
<keyword evidence="2" id="KW-0378">Hydrolase</keyword>
<evidence type="ECO:0000256" key="2">
    <source>
        <dbReference type="ARBA" id="ARBA00022801"/>
    </source>
</evidence>
<reference evidence="7" key="1">
    <citation type="submission" date="2020-10" db="EMBL/GenBank/DDBJ databases">
        <authorList>
            <person name="Gilroy R."/>
        </authorList>
    </citation>
    <scope>NUCLEOTIDE SEQUENCE</scope>
    <source>
        <strain evidence="7">6276</strain>
    </source>
</reference>
<evidence type="ECO:0000256" key="5">
    <source>
        <dbReference type="SAM" id="Phobius"/>
    </source>
</evidence>
<keyword evidence="5" id="KW-1133">Transmembrane helix</keyword>
<sequence>MKRKYKKKETFLTKLMNAVITLVLSGIMIYGLQCYSASDLKFVQLSDVHFSDAGVNTTFKMTGESPKLLEDAVNQINEISDVNFVMLTGDQVNVPYEKELQAFLKYAEKIKAPWYVVFGNHDRCVGGYLTKELYFDIVAKHNENFKYKTPYYSFVPRKGYKVIVLDTIIDDKVTSNGRIYDEELVWLDKQLKESQKDVVLIFMHVPIIEPFPSSGHRLLNAGEVQGIIEKYKNPIAVFAGHYHAAKITQNENVLYVASPALVSYPNAFRVVTVRNERKKVVFNIEMRETREKNIQKLAKLLVFGSNVYMGEEKDRNGIYEIKKN</sequence>
<evidence type="ECO:0000313" key="7">
    <source>
        <dbReference type="EMBL" id="HIS35757.1"/>
    </source>
</evidence>
<gene>
    <name evidence="7" type="ORF">IAC10_03900</name>
</gene>
<evidence type="ECO:0000313" key="8">
    <source>
        <dbReference type="Proteomes" id="UP000823928"/>
    </source>
</evidence>
<dbReference type="PANTHER" id="PTHR42988:SF2">
    <property type="entry name" value="CYCLIC NUCLEOTIDE PHOSPHODIESTERASE CBUA0032-RELATED"/>
    <property type="match status" value="1"/>
</dbReference>
<reference evidence="7" key="2">
    <citation type="journal article" date="2021" name="PeerJ">
        <title>Extensive microbial diversity within the chicken gut microbiome revealed by metagenomics and culture.</title>
        <authorList>
            <person name="Gilroy R."/>
            <person name="Ravi A."/>
            <person name="Getino M."/>
            <person name="Pursley I."/>
            <person name="Horton D.L."/>
            <person name="Alikhan N.F."/>
            <person name="Baker D."/>
            <person name="Gharbi K."/>
            <person name="Hall N."/>
            <person name="Watson M."/>
            <person name="Adriaenssens E.M."/>
            <person name="Foster-Nyarko E."/>
            <person name="Jarju S."/>
            <person name="Secka A."/>
            <person name="Antonio M."/>
            <person name="Oren A."/>
            <person name="Chaudhuri R.R."/>
            <person name="La Ragione R."/>
            <person name="Hildebrand F."/>
            <person name="Pallen M.J."/>
        </authorList>
    </citation>
    <scope>NUCLEOTIDE SEQUENCE</scope>
    <source>
        <strain evidence="7">6276</strain>
    </source>
</reference>
<dbReference type="InterPro" id="IPR004843">
    <property type="entry name" value="Calcineurin-like_PHP"/>
</dbReference>
<evidence type="ECO:0000256" key="1">
    <source>
        <dbReference type="ARBA" id="ARBA00022723"/>
    </source>
</evidence>
<protein>
    <submittedName>
        <fullName evidence="7">Metallophosphoesterase</fullName>
    </submittedName>
</protein>
<comment type="similarity">
    <text evidence="4">Belongs to the cyclic nucleotide phosphodiesterase class-III family.</text>
</comment>
<keyword evidence="5" id="KW-0812">Transmembrane</keyword>